<feature type="domain" description="ABC transporter" evidence="12">
    <location>
        <begin position="1045"/>
        <end position="1282"/>
    </location>
</feature>
<evidence type="ECO:0000256" key="3">
    <source>
        <dbReference type="ARBA" id="ARBA00022448"/>
    </source>
</evidence>
<dbReference type="CDD" id="cd03249">
    <property type="entry name" value="ABC_MTABC3_MDL1_MDL2"/>
    <property type="match status" value="2"/>
</dbReference>
<dbReference type="Proteomes" id="UP000000314">
    <property type="component" value="Chromosome 2"/>
</dbReference>
<evidence type="ECO:0000256" key="7">
    <source>
        <dbReference type="ARBA" id="ARBA00022840"/>
    </source>
</evidence>
<dbReference type="OrthoDB" id="6500128at2759"/>
<sequence length="1289" mass="142495">MRLFKRKKDPEKEHLDEKDAQFKNPDDQLNEKFDQLDPATREVLEGQLKGVSFKASLADLYGLLRGWEYLIAFIAYVCSIIAGAALPLMTLVVGDMAQQFTNYFTGVLGRSEFEDKIRDNSLYFVYLGIGLTVFQYLATFLHIVISEIIASRVRQKFVWSILHQNVAFLDSMGSGEITESITSDTRLIQEGVSEKIGMTVECLATVVSALVVAFAKYWKLALVLLSVMVGLIMSATPTTLMLIKMYMKSLESYGKASSIAEETFSAIRTATAFGAHEFQLSRYNIFILESRGYGFKKALWLSLMIGSVWFIVFNTYALAFWQGSRFMVSDNSGIGKILTACMAMLFGAMTIGNVTTHMKDVSVGIGAASKLLAVINREPYLDSSSEDGSKLERVDGSISFRNVTTRYPSRPDITVLSDFTLDVKPGNTVALVGESGSGKSTVIGLLERFYEYLDGDILLDGVSVKDLNIKWLRQQIALVQQEPVLFAASIYENICYGLVGTKYEDAPEEVKRDLVEKACKDANAWEFITQMSHGLDTEVGERGLSLSGGQKQRIAIARAVISQPKILLLDEATSALDTKSEGIVQDALNRLSESRTTLVIAHRLSTIQNADLIVVMSNGRIIERGTHQELIKLRGRYYQLVQVQNINTKINSTQVTKSIAASTISDSENDKPNDSESLIYEPSPEIASDLPPQKKPSVGQLFLMLLKISKGEYHLIIPAMFCALIAGMGFPGLSLLMGHIVEAFQVSGPDEYPHMRSQINKLTGYLFMIGVIEFINYIFLISSLVMASEYLIYKMRYRCFKQYLRQDMAFYDQPQNKVGSLVTMLAKDPQEIEGLSGGTAAQITVSVIIVVVGIIISLITNWRLGLVCTSTVPLLLGCGFFRVYLIIMFEERSLKSYQGSASYACEQVSALRTVISLTREKGIYDKYSKSIKAQVRRSTQSVAKTAIMHGLIQGMVPWIFALGFWYGSKLMIEGRCTNREFFTVLIAILFGAQSAGQIFSYAPGMGKAKQAAANVKKVLDTFPNVIDIESEEGAIVDPSEVKGGIEFRNVTFRYPTRMEVPVLQDLNLTIKPGQYIGLVGASGCGKSTTVGLIERFYDPLSGEVLLDGVDIRNLHLRTYRQALALVQQEPVLFGGSIRDNILLGSIDEVSDDEVIEACREANIYDFVSSLPEGLDTLCGNRGAMLSGGQKQRIAIARALIRNPRVLLLDEATSALDSESEKAVQEAIDRASKGRTTITIAHRLSTIQNCDVIHVFEGGKIIESGKHDELLALGGKYYDLVQLQGLESQN</sequence>
<dbReference type="PANTHER" id="PTHR43394:SF1">
    <property type="entry name" value="ATP-BINDING CASSETTE SUB-FAMILY B MEMBER 10, MITOCHONDRIAL"/>
    <property type="match status" value="1"/>
</dbReference>
<dbReference type="GO" id="GO:0016887">
    <property type="term" value="F:ATP hydrolysis activity"/>
    <property type="evidence" value="ECO:0007669"/>
    <property type="project" value="InterPro"/>
</dbReference>
<dbReference type="InterPro" id="IPR003593">
    <property type="entry name" value="AAA+_ATPase"/>
</dbReference>
<feature type="domain" description="ABC transmembrane type-1" evidence="13">
    <location>
        <begin position="73"/>
        <end position="361"/>
    </location>
</feature>
<feature type="transmembrane region" description="Helical" evidence="11">
    <location>
        <begin position="765"/>
        <end position="792"/>
    </location>
</feature>
<dbReference type="OMA" id="GFGQEEQ"/>
<dbReference type="HOGENOM" id="CLU_000604_17_2_1"/>
<keyword evidence="9 11" id="KW-0472">Membrane</keyword>
<feature type="compositionally biased region" description="Basic and acidic residues" evidence="10">
    <location>
        <begin position="8"/>
        <end position="25"/>
    </location>
</feature>
<dbReference type="InParanoid" id="C4QZH7"/>
<evidence type="ECO:0000256" key="5">
    <source>
        <dbReference type="ARBA" id="ARBA00022692"/>
    </source>
</evidence>
<keyword evidence="3" id="KW-0813">Transport</keyword>
<dbReference type="InterPro" id="IPR027417">
    <property type="entry name" value="P-loop_NTPase"/>
</dbReference>
<dbReference type="eggNOG" id="KOG0055">
    <property type="taxonomic scope" value="Eukaryota"/>
</dbReference>
<dbReference type="SUPFAM" id="SSF90123">
    <property type="entry name" value="ABC transporter transmembrane region"/>
    <property type="match status" value="2"/>
</dbReference>
<dbReference type="PROSITE" id="PS50893">
    <property type="entry name" value="ABC_TRANSPORTER_2"/>
    <property type="match status" value="2"/>
</dbReference>
<dbReference type="Pfam" id="PF00664">
    <property type="entry name" value="ABC_membrane"/>
    <property type="match status" value="2"/>
</dbReference>
<feature type="region of interest" description="Disordered" evidence="10">
    <location>
        <begin position="1"/>
        <end position="25"/>
    </location>
</feature>
<dbReference type="KEGG" id="ppa:PAS_chr2-1_0050"/>
<dbReference type="EMBL" id="FN392320">
    <property type="protein sequence ID" value="CAY68651.1"/>
    <property type="molecule type" value="Genomic_DNA"/>
</dbReference>
<dbReference type="GO" id="GO:0090374">
    <property type="term" value="P:oligopeptide export from mitochondrion"/>
    <property type="evidence" value="ECO:0007669"/>
    <property type="project" value="TreeGrafter"/>
</dbReference>
<keyword evidence="8 11" id="KW-1133">Transmembrane helix</keyword>
<comment type="subcellular location">
    <subcellularLocation>
        <location evidence="1">Membrane</location>
        <topology evidence="1">Multi-pass membrane protein</topology>
    </subcellularLocation>
</comment>
<organism evidence="14 15">
    <name type="scientific">Komagataella phaffii (strain GS115 / ATCC 20864)</name>
    <name type="common">Yeast</name>
    <name type="synonym">Pichia pastoris</name>
    <dbReference type="NCBI Taxonomy" id="644223"/>
    <lineage>
        <taxon>Eukaryota</taxon>
        <taxon>Fungi</taxon>
        <taxon>Dikarya</taxon>
        <taxon>Ascomycota</taxon>
        <taxon>Saccharomycotina</taxon>
        <taxon>Pichiomycetes</taxon>
        <taxon>Pichiales</taxon>
        <taxon>Pichiaceae</taxon>
        <taxon>Komagataella</taxon>
    </lineage>
</organism>
<dbReference type="InterPro" id="IPR003439">
    <property type="entry name" value="ABC_transporter-like_ATP-bd"/>
</dbReference>
<dbReference type="InterPro" id="IPR039421">
    <property type="entry name" value="Type_1_exporter"/>
</dbReference>
<dbReference type="FunFam" id="3.40.50.300:FF:000251">
    <property type="entry name" value="ABC transporter B family member 19"/>
    <property type="match status" value="1"/>
</dbReference>
<comment type="similarity">
    <text evidence="2">Belongs to the ABC transporter superfamily. ABCB family. Multidrug resistance exporter (TC 3.A.1.201) subfamily.</text>
</comment>
<dbReference type="GO" id="GO:0015421">
    <property type="term" value="F:ABC-type oligopeptide transporter activity"/>
    <property type="evidence" value="ECO:0007669"/>
    <property type="project" value="TreeGrafter"/>
</dbReference>
<evidence type="ECO:0000256" key="6">
    <source>
        <dbReference type="ARBA" id="ARBA00022741"/>
    </source>
</evidence>
<keyword evidence="15" id="KW-1185">Reference proteome</keyword>
<evidence type="ECO:0000256" key="8">
    <source>
        <dbReference type="ARBA" id="ARBA00022989"/>
    </source>
</evidence>
<feature type="domain" description="ABC transporter" evidence="12">
    <location>
        <begin position="398"/>
        <end position="643"/>
    </location>
</feature>
<evidence type="ECO:0000313" key="14">
    <source>
        <dbReference type="EMBL" id="CAY68651.1"/>
    </source>
</evidence>
<feature type="transmembrane region" description="Helical" evidence="11">
    <location>
        <begin position="864"/>
        <end position="887"/>
    </location>
</feature>
<dbReference type="Gene3D" id="3.40.50.300">
    <property type="entry name" value="P-loop containing nucleotide triphosphate hydrolases"/>
    <property type="match status" value="2"/>
</dbReference>
<feature type="transmembrane region" description="Helical" evidence="11">
    <location>
        <begin position="946"/>
        <end position="966"/>
    </location>
</feature>
<feature type="transmembrane region" description="Helical" evidence="11">
    <location>
        <begin position="981"/>
        <end position="1002"/>
    </location>
</feature>
<evidence type="ECO:0000256" key="4">
    <source>
        <dbReference type="ARBA" id="ARBA00022475"/>
    </source>
</evidence>
<dbReference type="SUPFAM" id="SSF52540">
    <property type="entry name" value="P-loop containing nucleoside triphosphate hydrolases"/>
    <property type="match status" value="2"/>
</dbReference>
<dbReference type="InterPro" id="IPR011527">
    <property type="entry name" value="ABC1_TM_dom"/>
</dbReference>
<keyword evidence="5 11" id="KW-0812">Transmembrane</keyword>
<dbReference type="SMR" id="C4QZH7"/>
<keyword evidence="7 14" id="KW-0067">ATP-binding</keyword>
<feature type="transmembrane region" description="Helical" evidence="11">
    <location>
        <begin position="123"/>
        <end position="145"/>
    </location>
</feature>
<evidence type="ECO:0000256" key="9">
    <source>
        <dbReference type="ARBA" id="ARBA00023136"/>
    </source>
</evidence>
<evidence type="ECO:0000313" key="15">
    <source>
        <dbReference type="Proteomes" id="UP000000314"/>
    </source>
</evidence>
<evidence type="ECO:0000256" key="10">
    <source>
        <dbReference type="SAM" id="MobiDB-lite"/>
    </source>
</evidence>
<keyword evidence="6" id="KW-0547">Nucleotide-binding</keyword>
<dbReference type="Gene3D" id="1.20.1560.10">
    <property type="entry name" value="ABC transporter type 1, transmembrane domain"/>
    <property type="match status" value="1"/>
</dbReference>
<evidence type="ECO:0000259" key="13">
    <source>
        <dbReference type="PROSITE" id="PS50929"/>
    </source>
</evidence>
<feature type="transmembrane region" description="Helical" evidence="11">
    <location>
        <begin position="834"/>
        <end position="858"/>
    </location>
</feature>
<dbReference type="GO" id="GO:0005743">
    <property type="term" value="C:mitochondrial inner membrane"/>
    <property type="evidence" value="ECO:0007669"/>
    <property type="project" value="TreeGrafter"/>
</dbReference>
<feature type="transmembrane region" description="Helical" evidence="11">
    <location>
        <begin position="221"/>
        <end position="243"/>
    </location>
</feature>
<evidence type="ECO:0000256" key="11">
    <source>
        <dbReference type="SAM" id="Phobius"/>
    </source>
</evidence>
<reference evidence="14 15" key="1">
    <citation type="journal article" date="2009" name="Nat. Biotechnol.">
        <title>Genome sequence of the recombinant protein production host Pichia pastoris.</title>
        <authorList>
            <person name="De Schutter K."/>
            <person name="Lin Y.C."/>
            <person name="Tiels P."/>
            <person name="Van Hecke A."/>
            <person name="Glinka S."/>
            <person name="Weber-Lehmann J."/>
            <person name="Rouze P."/>
            <person name="Van de Peer Y."/>
            <person name="Callewaert N."/>
        </authorList>
    </citation>
    <scope>NUCLEOTIDE SEQUENCE [LARGE SCALE GENOMIC DNA]</scope>
    <source>
        <strain evidence="15">GS115 / ATCC 20864</strain>
    </source>
</reference>
<feature type="transmembrane region" description="Helical" evidence="11">
    <location>
        <begin position="713"/>
        <end position="737"/>
    </location>
</feature>
<dbReference type="CDD" id="cd18577">
    <property type="entry name" value="ABC_6TM_Pgp_ABCB1_D1_like"/>
    <property type="match status" value="1"/>
</dbReference>
<feature type="transmembrane region" description="Helical" evidence="11">
    <location>
        <begin position="69"/>
        <end position="93"/>
    </location>
</feature>
<evidence type="ECO:0000256" key="1">
    <source>
        <dbReference type="ARBA" id="ARBA00004141"/>
    </source>
</evidence>
<dbReference type="InterPro" id="IPR017871">
    <property type="entry name" value="ABC_transporter-like_CS"/>
</dbReference>
<feature type="domain" description="ABC transmembrane type-1" evidence="13">
    <location>
        <begin position="719"/>
        <end position="1007"/>
    </location>
</feature>
<dbReference type="RefSeq" id="XP_002490931.1">
    <property type="nucleotide sequence ID" value="XM_002490886.1"/>
</dbReference>
<accession>C4QZH7</accession>
<dbReference type="PANTHER" id="PTHR43394">
    <property type="entry name" value="ATP-DEPENDENT PERMEASE MDL1, MITOCHONDRIAL"/>
    <property type="match status" value="1"/>
</dbReference>
<dbReference type="STRING" id="644223.C4QZH7"/>
<dbReference type="Pfam" id="PF00005">
    <property type="entry name" value="ABC_tran"/>
    <property type="match status" value="2"/>
</dbReference>
<dbReference type="SMART" id="SM00382">
    <property type="entry name" value="AAA"/>
    <property type="match status" value="2"/>
</dbReference>
<dbReference type="GeneID" id="8198083"/>
<dbReference type="InterPro" id="IPR036640">
    <property type="entry name" value="ABC1_TM_sf"/>
</dbReference>
<dbReference type="PROSITE" id="PS00211">
    <property type="entry name" value="ABC_TRANSPORTER_1"/>
    <property type="match status" value="2"/>
</dbReference>
<keyword evidence="4" id="KW-1003">Cell membrane</keyword>
<dbReference type="CDD" id="cd18578">
    <property type="entry name" value="ABC_6TM_Pgp_ABCB1_D2_like"/>
    <property type="match status" value="1"/>
</dbReference>
<proteinExistence type="inferred from homology"/>
<dbReference type="GO" id="GO:0005524">
    <property type="term" value="F:ATP binding"/>
    <property type="evidence" value="ECO:0007669"/>
    <property type="project" value="UniProtKB-KW"/>
</dbReference>
<evidence type="ECO:0000256" key="2">
    <source>
        <dbReference type="ARBA" id="ARBA00007577"/>
    </source>
</evidence>
<feature type="transmembrane region" description="Helical" evidence="11">
    <location>
        <begin position="333"/>
        <end position="352"/>
    </location>
</feature>
<gene>
    <name evidence="14" type="ordered locus">PAS_chr2-1_0050</name>
</gene>
<dbReference type="FunFam" id="3.40.50.300:FF:000302">
    <property type="entry name" value="ATP-binding cassette subfamily B member 5"/>
    <property type="match status" value="1"/>
</dbReference>
<name>C4QZH7_KOMPG</name>
<feature type="transmembrane region" description="Helical" evidence="11">
    <location>
        <begin position="298"/>
        <end position="321"/>
    </location>
</feature>
<protein>
    <submittedName>
        <fullName evidence="14">Plasma membrane ATP-binding cassette (ABC) transporter required for the export of a-factor, catalyze</fullName>
    </submittedName>
</protein>
<evidence type="ECO:0000259" key="12">
    <source>
        <dbReference type="PROSITE" id="PS50893"/>
    </source>
</evidence>
<dbReference type="PROSITE" id="PS50929">
    <property type="entry name" value="ABC_TM1F"/>
    <property type="match status" value="2"/>
</dbReference>